<evidence type="ECO:0000313" key="2">
    <source>
        <dbReference type="Proteomes" id="UP000002067"/>
    </source>
</evidence>
<dbReference type="RefSeq" id="WP_014569668.1">
    <property type="nucleotide sequence ID" value="NC_013198.1"/>
</dbReference>
<accession>A0A7S7FP64</accession>
<name>A0A7S7FP64_LACRG</name>
<sequence length="128" mass="14687">MEKLKLNRGMGQLVSPHGYALDATKKYVINLEKESEEQISILEAARMFDLPAILDWHKWLKDNGFDIAPTNDYVSKFFGKEPLWISEKSQGIVVMAENDDDYYVVLECSRQNEGFKYTQIIVTLGGCF</sequence>
<reference evidence="1 2" key="1">
    <citation type="journal article" date="2009" name="J. Bacteriol.">
        <title>Complete genome sequence of the probiotic Lactobacillus rhamnosus ATCC 53103.</title>
        <authorList>
            <person name="Morita H."/>
            <person name="Toh H."/>
            <person name="Oshima K."/>
            <person name="Murakami M."/>
            <person name="Taylor T.D."/>
            <person name="Igimi S."/>
            <person name="Hattori M."/>
        </authorList>
    </citation>
    <scope>NUCLEOTIDE SEQUENCE [LARGE SCALE GENOMIC DNA]</scope>
    <source>
        <strain evidence="2">ATCC 53103 / LMG 18243 / GG [Tokyo]</strain>
    </source>
</reference>
<evidence type="ECO:0000313" key="1">
    <source>
        <dbReference type="EMBL" id="BAI41983.1"/>
    </source>
</evidence>
<dbReference type="AlphaFoldDB" id="A0A7S7FP64"/>
<protein>
    <submittedName>
        <fullName evidence="1">Hypothetical phage protein</fullName>
    </submittedName>
</protein>
<gene>
    <name evidence="1" type="ordered locus">LRHM_1456</name>
</gene>
<dbReference type="KEGG" id="lrg:LRHM_1456"/>
<dbReference type="KEGG" id="lrh:LGG_01518"/>
<dbReference type="EMBL" id="AP011548">
    <property type="protein sequence ID" value="BAI41983.1"/>
    <property type="molecule type" value="Genomic_DNA"/>
</dbReference>
<organism evidence="1 2">
    <name type="scientific">Lacticaseibacillus rhamnosus (strain ATCC 53103 / LMG 18243 / GG)</name>
    <name type="common">Lactobacillus rhamnosus</name>
    <dbReference type="NCBI Taxonomy" id="568703"/>
    <lineage>
        <taxon>Bacteria</taxon>
        <taxon>Bacillati</taxon>
        <taxon>Bacillota</taxon>
        <taxon>Bacilli</taxon>
        <taxon>Lactobacillales</taxon>
        <taxon>Lactobacillaceae</taxon>
        <taxon>Lacticaseibacillus</taxon>
    </lineage>
</organism>
<dbReference type="Proteomes" id="UP000002067">
    <property type="component" value="Chromosome"/>
</dbReference>
<proteinExistence type="predicted"/>